<evidence type="ECO:0000256" key="2">
    <source>
        <dbReference type="ARBA" id="ARBA00022670"/>
    </source>
</evidence>
<organism evidence="5 6">
    <name type="scientific">Racocetra fulgida</name>
    <dbReference type="NCBI Taxonomy" id="60492"/>
    <lineage>
        <taxon>Eukaryota</taxon>
        <taxon>Fungi</taxon>
        <taxon>Fungi incertae sedis</taxon>
        <taxon>Mucoromycota</taxon>
        <taxon>Glomeromycotina</taxon>
        <taxon>Glomeromycetes</taxon>
        <taxon>Diversisporales</taxon>
        <taxon>Gigasporaceae</taxon>
        <taxon>Racocetra</taxon>
    </lineage>
</organism>
<dbReference type="OrthoDB" id="7848262at2759"/>
<dbReference type="EMBL" id="CAJVPZ010000371">
    <property type="protein sequence ID" value="CAG8462839.1"/>
    <property type="molecule type" value="Genomic_DNA"/>
</dbReference>
<name>A0A9N8VWS7_9GLOM</name>
<gene>
    <name evidence="5" type="ORF">RFULGI_LOCUS761</name>
</gene>
<reference evidence="5" key="1">
    <citation type="submission" date="2021-06" db="EMBL/GenBank/DDBJ databases">
        <authorList>
            <person name="Kallberg Y."/>
            <person name="Tangrot J."/>
            <person name="Rosling A."/>
        </authorList>
    </citation>
    <scope>NUCLEOTIDE SEQUENCE</scope>
    <source>
        <strain evidence="5">IN212</strain>
    </source>
</reference>
<dbReference type="InterPro" id="IPR036005">
    <property type="entry name" value="Creatinase/aminopeptidase-like"/>
</dbReference>
<keyword evidence="2" id="KW-0645">Protease</keyword>
<dbReference type="SUPFAM" id="SSF55920">
    <property type="entry name" value="Creatinase/aminopeptidase"/>
    <property type="match status" value="1"/>
</dbReference>
<dbReference type="AlphaFoldDB" id="A0A9N8VWS7"/>
<proteinExistence type="predicted"/>
<protein>
    <submittedName>
        <fullName evidence="5">19826_t:CDS:1</fullName>
    </submittedName>
</protein>
<comment type="caution">
    <text evidence="5">The sequence shown here is derived from an EMBL/GenBank/DDBJ whole genome shotgun (WGS) entry which is preliminary data.</text>
</comment>
<dbReference type="GO" id="GO:0004177">
    <property type="term" value="F:aminopeptidase activity"/>
    <property type="evidence" value="ECO:0007669"/>
    <property type="project" value="UniProtKB-KW"/>
</dbReference>
<dbReference type="Gene3D" id="1.10.10.10">
    <property type="entry name" value="Winged helix-like DNA-binding domain superfamily/Winged helix DNA-binding domain"/>
    <property type="match status" value="1"/>
</dbReference>
<evidence type="ECO:0000256" key="1">
    <source>
        <dbReference type="ARBA" id="ARBA00022438"/>
    </source>
</evidence>
<dbReference type="Gene3D" id="3.90.230.10">
    <property type="entry name" value="Creatinase/methionine aminopeptidase superfamily"/>
    <property type="match status" value="1"/>
</dbReference>
<evidence type="ECO:0000256" key="3">
    <source>
        <dbReference type="ARBA" id="ARBA00022801"/>
    </source>
</evidence>
<dbReference type="PANTHER" id="PTHR45777">
    <property type="entry name" value="METHIONINE AMINOPEPTIDASE 2"/>
    <property type="match status" value="1"/>
</dbReference>
<dbReference type="GO" id="GO:0005737">
    <property type="term" value="C:cytoplasm"/>
    <property type="evidence" value="ECO:0007669"/>
    <property type="project" value="TreeGrafter"/>
</dbReference>
<dbReference type="InterPro" id="IPR036388">
    <property type="entry name" value="WH-like_DNA-bd_sf"/>
</dbReference>
<dbReference type="GO" id="GO:0006508">
    <property type="term" value="P:proteolysis"/>
    <property type="evidence" value="ECO:0007669"/>
    <property type="project" value="UniProtKB-KW"/>
</dbReference>
<evidence type="ECO:0000313" key="6">
    <source>
        <dbReference type="Proteomes" id="UP000789396"/>
    </source>
</evidence>
<keyword evidence="3" id="KW-0378">Hydrolase</keyword>
<dbReference type="GO" id="GO:0008235">
    <property type="term" value="F:metalloexopeptidase activity"/>
    <property type="evidence" value="ECO:0007669"/>
    <property type="project" value="TreeGrafter"/>
</dbReference>
<sequence>MLKEGQIVAAEGEEVEELDSTAAGEGEGETTVGEIGSSIIQQTEPPSIPVSKFFPDSKYPEGEICEYKNEMRYDDYNDLRRAAEVRKYAQKAIKPGMTMIEICEMIENGTRTLVEENGLEAGIGFPTGCSLNNCAAHYTPNAGDPTVLQYDDVCKIDFGTHVNGNVYSRIVDCAFTLTFNPVYDPLKEAVKDATNTGVRGYVREDGECSHYAKRHDVDQSTFRIKKAKALLNSISKHFGTLPFCRRYLDRVGETKYALALKHLVDSGVVESYPPLVDIKGSYTAQFEHTIILRPTCKEVVSSGDDY</sequence>
<dbReference type="InterPro" id="IPR050247">
    <property type="entry name" value="Met_Aminopeptidase_Type2"/>
</dbReference>
<evidence type="ECO:0000259" key="4">
    <source>
        <dbReference type="Pfam" id="PF00557"/>
    </source>
</evidence>
<dbReference type="PANTHER" id="PTHR45777:SF2">
    <property type="entry name" value="METHIONINE AMINOPEPTIDASE 2"/>
    <property type="match status" value="1"/>
</dbReference>
<feature type="domain" description="Peptidase M24" evidence="4">
    <location>
        <begin position="80"/>
        <end position="204"/>
    </location>
</feature>
<keyword evidence="6" id="KW-1185">Reference proteome</keyword>
<dbReference type="Pfam" id="PF00557">
    <property type="entry name" value="Peptidase_M24"/>
    <property type="match status" value="1"/>
</dbReference>
<accession>A0A9N8VWS7</accession>
<dbReference type="InterPro" id="IPR000994">
    <property type="entry name" value="Pept_M24"/>
</dbReference>
<keyword evidence="1" id="KW-0031">Aminopeptidase</keyword>
<evidence type="ECO:0000313" key="5">
    <source>
        <dbReference type="EMBL" id="CAG8462839.1"/>
    </source>
</evidence>
<dbReference type="Proteomes" id="UP000789396">
    <property type="component" value="Unassembled WGS sequence"/>
</dbReference>